<dbReference type="InParanoid" id="A0A1U8DPF8"/>
<dbReference type="GeneID" id="102377400"/>
<feature type="domain" description="C-type lectin" evidence="3">
    <location>
        <begin position="3"/>
        <end position="109"/>
    </location>
</feature>
<sequence length="123" mass="14133">MGYDGRCYYFSNGTRNWNESLEFCSSLDASLVIIKTKSDLEIINRYKEHFYYWIGLAKGAEGWRWVDGSPFTNDIITLENEAPNLNCGYLNTEKIVTIACESLRRWICIRDVNPTFGPSRAAS</sequence>
<dbReference type="GO" id="GO:0005886">
    <property type="term" value="C:plasma membrane"/>
    <property type="evidence" value="ECO:0007669"/>
    <property type="project" value="UniProtKB-SubCell"/>
</dbReference>
<dbReference type="STRING" id="38654.A0A1U8DPF8"/>
<evidence type="ECO:0000256" key="2">
    <source>
        <dbReference type="ARBA" id="ARBA00022734"/>
    </source>
</evidence>
<dbReference type="OrthoDB" id="8935730at2759"/>
<dbReference type="Gene3D" id="3.10.100.10">
    <property type="entry name" value="Mannose-Binding Protein A, subunit A"/>
    <property type="match status" value="1"/>
</dbReference>
<dbReference type="InterPro" id="IPR016187">
    <property type="entry name" value="CTDL_fold"/>
</dbReference>
<accession>A0A1U8DPF8</accession>
<gene>
    <name evidence="5" type="primary">LOC102377400</name>
</gene>
<keyword evidence="2" id="KW-0430">Lectin</keyword>
<dbReference type="SUPFAM" id="SSF56436">
    <property type="entry name" value="C-type lectin-like"/>
    <property type="match status" value="1"/>
</dbReference>
<dbReference type="KEGG" id="asn:102377400"/>
<comment type="subcellular location">
    <subcellularLocation>
        <location evidence="1">Cell membrane</location>
        <topology evidence="1">Single-pass type II membrane protein</topology>
    </subcellularLocation>
</comment>
<dbReference type="GO" id="GO:0030246">
    <property type="term" value="F:carbohydrate binding"/>
    <property type="evidence" value="ECO:0007669"/>
    <property type="project" value="UniProtKB-KW"/>
</dbReference>
<dbReference type="SMART" id="SM00034">
    <property type="entry name" value="CLECT"/>
    <property type="match status" value="1"/>
</dbReference>
<dbReference type="AlphaFoldDB" id="A0A1U8DPF8"/>
<dbReference type="PROSITE" id="PS50041">
    <property type="entry name" value="C_TYPE_LECTIN_2"/>
    <property type="match status" value="1"/>
</dbReference>
<dbReference type="PANTHER" id="PTHR45710:SF26">
    <property type="entry name" value="RH26557P"/>
    <property type="match status" value="1"/>
</dbReference>
<dbReference type="CDD" id="cd03593">
    <property type="entry name" value="CLECT_NK_receptors_like"/>
    <property type="match status" value="1"/>
</dbReference>
<evidence type="ECO:0000313" key="5">
    <source>
        <dbReference type="RefSeq" id="XP_014383098.1"/>
    </source>
</evidence>
<dbReference type="InterPro" id="IPR016186">
    <property type="entry name" value="C-type_lectin-like/link_sf"/>
</dbReference>
<name>A0A1U8DPF8_ALLSI</name>
<evidence type="ECO:0000256" key="1">
    <source>
        <dbReference type="ARBA" id="ARBA00004401"/>
    </source>
</evidence>
<dbReference type="Pfam" id="PF00059">
    <property type="entry name" value="Lectin_C"/>
    <property type="match status" value="1"/>
</dbReference>
<dbReference type="Proteomes" id="UP000189705">
    <property type="component" value="Unplaced"/>
</dbReference>
<protein>
    <submittedName>
        <fullName evidence="5">Killer cell lectin-like receptor subfamily G member 1</fullName>
    </submittedName>
</protein>
<dbReference type="InterPro" id="IPR033992">
    <property type="entry name" value="NKR-like_CTLD"/>
</dbReference>
<dbReference type="eggNOG" id="KOG4297">
    <property type="taxonomic scope" value="Eukaryota"/>
</dbReference>
<keyword evidence="4" id="KW-1185">Reference proteome</keyword>
<dbReference type="PANTHER" id="PTHR45710">
    <property type="entry name" value="C-TYPE LECTIN DOMAIN-CONTAINING PROTEIN 180"/>
    <property type="match status" value="1"/>
</dbReference>
<reference evidence="5" key="1">
    <citation type="submission" date="2025-08" db="UniProtKB">
        <authorList>
            <consortium name="RefSeq"/>
        </authorList>
    </citation>
    <scope>IDENTIFICATION</scope>
</reference>
<proteinExistence type="predicted"/>
<dbReference type="InterPro" id="IPR050828">
    <property type="entry name" value="C-type_lectin/matrix_domain"/>
</dbReference>
<evidence type="ECO:0000259" key="3">
    <source>
        <dbReference type="PROSITE" id="PS50041"/>
    </source>
</evidence>
<dbReference type="RefSeq" id="XP_014383098.1">
    <property type="nucleotide sequence ID" value="XM_014527612.2"/>
</dbReference>
<evidence type="ECO:0000313" key="4">
    <source>
        <dbReference type="Proteomes" id="UP000189705"/>
    </source>
</evidence>
<organism evidence="4 5">
    <name type="scientific">Alligator sinensis</name>
    <name type="common">Chinese alligator</name>
    <dbReference type="NCBI Taxonomy" id="38654"/>
    <lineage>
        <taxon>Eukaryota</taxon>
        <taxon>Metazoa</taxon>
        <taxon>Chordata</taxon>
        <taxon>Craniata</taxon>
        <taxon>Vertebrata</taxon>
        <taxon>Euteleostomi</taxon>
        <taxon>Archelosauria</taxon>
        <taxon>Archosauria</taxon>
        <taxon>Crocodylia</taxon>
        <taxon>Alligatoridae</taxon>
        <taxon>Alligatorinae</taxon>
        <taxon>Alligator</taxon>
    </lineage>
</organism>
<dbReference type="InterPro" id="IPR001304">
    <property type="entry name" value="C-type_lectin-like"/>
</dbReference>